<dbReference type="AlphaFoldDB" id="A0A5C3FBH2"/>
<dbReference type="PANTHER" id="PTHR28006:SF1">
    <property type="entry name" value="MONOPOLIN COMPLEX SUBUNIT CSM1"/>
    <property type="match status" value="1"/>
</dbReference>
<feature type="domain" description="Monopolin complex subunit Csm1/Pcs1 C-terminal" evidence="3">
    <location>
        <begin position="415"/>
        <end position="513"/>
    </location>
</feature>
<proteinExistence type="predicted"/>
<evidence type="ECO:0000256" key="1">
    <source>
        <dbReference type="SAM" id="Coils"/>
    </source>
</evidence>
<dbReference type="Proteomes" id="UP000323386">
    <property type="component" value="Unassembled WGS sequence"/>
</dbReference>
<feature type="coiled-coil region" evidence="1">
    <location>
        <begin position="333"/>
        <end position="378"/>
    </location>
</feature>
<protein>
    <recommendedName>
        <fullName evidence="3">Monopolin complex subunit Csm1/Pcs1 C-terminal domain-containing protein</fullName>
    </recommendedName>
</protein>
<feature type="compositionally biased region" description="Polar residues" evidence="2">
    <location>
        <begin position="1"/>
        <end position="21"/>
    </location>
</feature>
<evidence type="ECO:0000313" key="4">
    <source>
        <dbReference type="EMBL" id="SPO40831.1"/>
    </source>
</evidence>
<keyword evidence="1" id="KW-0175">Coiled coil</keyword>
<dbReference type="InterPro" id="IPR020981">
    <property type="entry name" value="Csm1/Pcs1_C"/>
</dbReference>
<gene>
    <name evidence="4" type="ORF">PSFLO_06313</name>
</gene>
<evidence type="ECO:0000313" key="5">
    <source>
        <dbReference type="Proteomes" id="UP000323386"/>
    </source>
</evidence>
<dbReference type="PANTHER" id="PTHR28006">
    <property type="entry name" value="MONOPOLIN COMPLEX SUBUNIT CSM1"/>
    <property type="match status" value="1"/>
</dbReference>
<dbReference type="Gene3D" id="3.90.1150.80">
    <property type="match status" value="1"/>
</dbReference>
<dbReference type="InterPro" id="IPR038608">
    <property type="entry name" value="Csm1/Pcs1_C_sf"/>
</dbReference>
<dbReference type="EMBL" id="OOIP01000022">
    <property type="protein sequence ID" value="SPO40831.1"/>
    <property type="molecule type" value="Genomic_DNA"/>
</dbReference>
<dbReference type="CDD" id="cd23787">
    <property type="entry name" value="RWD_CSM1"/>
    <property type="match status" value="1"/>
</dbReference>
<name>A0A5C3FBH2_9BASI</name>
<reference evidence="4 5" key="1">
    <citation type="submission" date="2018-03" db="EMBL/GenBank/DDBJ databases">
        <authorList>
            <person name="Guldener U."/>
        </authorList>
    </citation>
    <scope>NUCLEOTIDE SEQUENCE [LARGE SCALE GENOMIC DNA]</scope>
    <source>
        <strain evidence="4 5">DAOM196992</strain>
    </source>
</reference>
<organism evidence="4 5">
    <name type="scientific">Pseudozyma flocculosa</name>
    <dbReference type="NCBI Taxonomy" id="84751"/>
    <lineage>
        <taxon>Eukaryota</taxon>
        <taxon>Fungi</taxon>
        <taxon>Dikarya</taxon>
        <taxon>Basidiomycota</taxon>
        <taxon>Ustilaginomycotina</taxon>
        <taxon>Ustilaginomycetes</taxon>
        <taxon>Ustilaginales</taxon>
        <taxon>Ustilaginaceae</taxon>
        <taxon>Pseudozyma</taxon>
    </lineage>
</organism>
<dbReference type="GO" id="GO:0005730">
    <property type="term" value="C:nucleolus"/>
    <property type="evidence" value="ECO:0007669"/>
    <property type="project" value="TreeGrafter"/>
</dbReference>
<dbReference type="Pfam" id="PF12539">
    <property type="entry name" value="Csm1"/>
    <property type="match status" value="1"/>
</dbReference>
<feature type="compositionally biased region" description="Acidic residues" evidence="2">
    <location>
        <begin position="190"/>
        <end position="201"/>
    </location>
</feature>
<dbReference type="GO" id="GO:0034506">
    <property type="term" value="C:chromosome, centromeric core domain"/>
    <property type="evidence" value="ECO:0007669"/>
    <property type="project" value="TreeGrafter"/>
</dbReference>
<evidence type="ECO:0000256" key="2">
    <source>
        <dbReference type="SAM" id="MobiDB-lite"/>
    </source>
</evidence>
<evidence type="ECO:0000259" key="3">
    <source>
        <dbReference type="Pfam" id="PF12539"/>
    </source>
</evidence>
<sequence length="535" mass="59243">MPASRSTRASTSHDVSASMTTSRKRARDKENVAPRSFSALSRYDQDDQDDDQDAASASDRGDEDSFRASKSRRGAATTAKPAKTTKKAQSNSKGSAVGARKTASKSRRVEQLEDDDDEQGDDEEMEDNASIADTANGEDESVADDQDDTLRAVRTGAKSSGRGRTASSNGKAATAAPSTKSRSRAAAAETTEDGYGDEDDAAAGTDAMLLERKEFDSWMEKKLAKMASKRERALEDKLQRMTEERDEIQNQLDELRQLRNTKAEETLEALRKAAETRHKHDKDLINSLKARAEAAERRAREAEANGGGAADRSMSIVGMRTPSVASTSNAPQVEELEKRHRKEMAEAAKVQRKLEDDVNKYKAKLEEEIATSKALLEKAHLGSSASTSSSQAAGKGRAATELALTAQQHEDEKAIRRLYEDLTGLVVTGVETYDAKEKYKRFKMLFANDAYHSLVFTLEEFEALFDPPAGSRSTQKVKREQFCYEPQLDEDRDRAFLEADVPEMWHETIRFHRDMAFPFFNKLKGALRLGPSRSD</sequence>
<dbReference type="GO" id="GO:1990644">
    <property type="term" value="F:microtubule site clamp"/>
    <property type="evidence" value="ECO:0007669"/>
    <property type="project" value="TreeGrafter"/>
</dbReference>
<dbReference type="InterPro" id="IPR040349">
    <property type="entry name" value="Csm1/Pcs1"/>
</dbReference>
<feature type="compositionally biased region" description="Acidic residues" evidence="2">
    <location>
        <begin position="112"/>
        <end position="127"/>
    </location>
</feature>
<feature type="compositionally biased region" description="Acidic residues" evidence="2">
    <location>
        <begin position="136"/>
        <end position="147"/>
    </location>
</feature>
<dbReference type="OrthoDB" id="2431049at2759"/>
<dbReference type="GO" id="GO:0033551">
    <property type="term" value="C:monopolin complex"/>
    <property type="evidence" value="ECO:0007669"/>
    <property type="project" value="InterPro"/>
</dbReference>
<feature type="coiled-coil region" evidence="1">
    <location>
        <begin position="224"/>
        <end position="305"/>
    </location>
</feature>
<accession>A0A5C3FBH2</accession>
<feature type="compositionally biased region" description="Polar residues" evidence="2">
    <location>
        <begin position="165"/>
        <end position="180"/>
    </location>
</feature>
<dbReference type="GO" id="GO:0051315">
    <property type="term" value="P:attachment of mitotic spindle microtubules to kinetochore"/>
    <property type="evidence" value="ECO:0007669"/>
    <property type="project" value="TreeGrafter"/>
</dbReference>
<feature type="region of interest" description="Disordered" evidence="2">
    <location>
        <begin position="1"/>
        <end position="202"/>
    </location>
</feature>
<keyword evidence="5" id="KW-1185">Reference proteome</keyword>
<dbReference type="GO" id="GO:0045144">
    <property type="term" value="P:meiotic sister chromatid segregation"/>
    <property type="evidence" value="ECO:0007669"/>
    <property type="project" value="TreeGrafter"/>
</dbReference>
<dbReference type="GO" id="GO:0072686">
    <property type="term" value="C:mitotic spindle"/>
    <property type="evidence" value="ECO:0007669"/>
    <property type="project" value="TreeGrafter"/>
</dbReference>